<keyword evidence="3" id="KW-1185">Reference proteome</keyword>
<feature type="compositionally biased region" description="Basic and acidic residues" evidence="1">
    <location>
        <begin position="36"/>
        <end position="50"/>
    </location>
</feature>
<dbReference type="AlphaFoldDB" id="A0ABC8UTZ0"/>
<accession>A0ABC8UTZ0</accession>
<proteinExistence type="predicted"/>
<comment type="caution">
    <text evidence="2">The sequence shown here is derived from an EMBL/GenBank/DDBJ whole genome shotgun (WGS) entry which is preliminary data.</text>
</comment>
<reference evidence="2 3" key="1">
    <citation type="submission" date="2024-02" db="EMBL/GenBank/DDBJ databases">
        <authorList>
            <person name="Vignale AGUSTIN F."/>
            <person name="Sosa J E."/>
            <person name="Modenutti C."/>
        </authorList>
    </citation>
    <scope>NUCLEOTIDE SEQUENCE [LARGE SCALE GENOMIC DNA]</scope>
</reference>
<feature type="compositionally biased region" description="Basic residues" evidence="1">
    <location>
        <begin position="76"/>
        <end position="100"/>
    </location>
</feature>
<dbReference type="Proteomes" id="UP001642360">
    <property type="component" value="Unassembled WGS sequence"/>
</dbReference>
<protein>
    <submittedName>
        <fullName evidence="2">Uncharacterized protein</fullName>
    </submittedName>
</protein>
<dbReference type="EMBL" id="CAUOFW020009013">
    <property type="protein sequence ID" value="CAK9184535.1"/>
    <property type="molecule type" value="Genomic_DNA"/>
</dbReference>
<evidence type="ECO:0000256" key="1">
    <source>
        <dbReference type="SAM" id="MobiDB-lite"/>
    </source>
</evidence>
<feature type="region of interest" description="Disordered" evidence="1">
    <location>
        <begin position="31"/>
        <end position="111"/>
    </location>
</feature>
<organism evidence="2 3">
    <name type="scientific">Ilex paraguariensis</name>
    <name type="common">yerba mate</name>
    <dbReference type="NCBI Taxonomy" id="185542"/>
    <lineage>
        <taxon>Eukaryota</taxon>
        <taxon>Viridiplantae</taxon>
        <taxon>Streptophyta</taxon>
        <taxon>Embryophyta</taxon>
        <taxon>Tracheophyta</taxon>
        <taxon>Spermatophyta</taxon>
        <taxon>Magnoliopsida</taxon>
        <taxon>eudicotyledons</taxon>
        <taxon>Gunneridae</taxon>
        <taxon>Pentapetalae</taxon>
        <taxon>asterids</taxon>
        <taxon>campanulids</taxon>
        <taxon>Aquifoliales</taxon>
        <taxon>Aquifoliaceae</taxon>
        <taxon>Ilex</taxon>
    </lineage>
</organism>
<gene>
    <name evidence="2" type="ORF">ILEXP_LOCUS54874</name>
</gene>
<name>A0ABC8UTZ0_9AQUA</name>
<evidence type="ECO:0000313" key="3">
    <source>
        <dbReference type="Proteomes" id="UP001642360"/>
    </source>
</evidence>
<feature type="compositionally biased region" description="Acidic residues" evidence="1">
    <location>
        <begin position="51"/>
        <end position="69"/>
    </location>
</feature>
<evidence type="ECO:0000313" key="2">
    <source>
        <dbReference type="EMBL" id="CAK9184535.1"/>
    </source>
</evidence>
<sequence>MENSAAVELTVGGDWGLPEGTRVCRRLVQSTLFPHKSQDNGKESVVKEEENCGGEDDQEEEEEEEEDEYCGSQSDKKKRKRKSKPKAKKTPQSRAPKKMKTPGQTEDSKKVNCLAFDGNLPNFV</sequence>